<proteinExistence type="inferred from homology"/>
<feature type="region of interest" description="Disordered" evidence="8">
    <location>
        <begin position="599"/>
        <end position="641"/>
    </location>
</feature>
<comment type="caution">
    <text evidence="11">The sequence shown here is derived from an EMBL/GenBank/DDBJ whole genome shotgun (WGS) entry which is preliminary data.</text>
</comment>
<evidence type="ECO:0000256" key="2">
    <source>
        <dbReference type="ARBA" id="ARBA00007151"/>
    </source>
</evidence>
<dbReference type="OrthoDB" id="992776at2759"/>
<feature type="region of interest" description="Disordered" evidence="8">
    <location>
        <begin position="797"/>
        <end position="831"/>
    </location>
</feature>
<organism evidence="11 12">
    <name type="scientific">Cudoniella acicularis</name>
    <dbReference type="NCBI Taxonomy" id="354080"/>
    <lineage>
        <taxon>Eukaryota</taxon>
        <taxon>Fungi</taxon>
        <taxon>Dikarya</taxon>
        <taxon>Ascomycota</taxon>
        <taxon>Pezizomycotina</taxon>
        <taxon>Leotiomycetes</taxon>
        <taxon>Helotiales</taxon>
        <taxon>Tricladiaceae</taxon>
        <taxon>Cudoniella</taxon>
    </lineage>
</organism>
<feature type="compositionally biased region" description="Low complexity" evidence="8">
    <location>
        <begin position="668"/>
        <end position="678"/>
    </location>
</feature>
<dbReference type="SUPFAM" id="SSF47973">
    <property type="entry name" value="Ribosomal protein S7"/>
    <property type="match status" value="1"/>
</dbReference>
<protein>
    <recommendedName>
        <fullName evidence="7">Small ribosomal subunit protein uS7m</fullName>
    </recommendedName>
</protein>
<feature type="region of interest" description="Disordered" evidence="8">
    <location>
        <begin position="462"/>
        <end position="551"/>
    </location>
</feature>
<dbReference type="InterPro" id="IPR023798">
    <property type="entry name" value="Ribosomal_uS7_dom"/>
</dbReference>
<evidence type="ECO:0000313" key="12">
    <source>
        <dbReference type="Proteomes" id="UP000566819"/>
    </source>
</evidence>
<feature type="domain" description="UspA" evidence="10">
    <location>
        <begin position="979"/>
        <end position="1077"/>
    </location>
</feature>
<dbReference type="Pfam" id="PF00177">
    <property type="entry name" value="Ribosomal_S7"/>
    <property type="match status" value="1"/>
</dbReference>
<evidence type="ECO:0000256" key="1">
    <source>
        <dbReference type="ARBA" id="ARBA00004173"/>
    </source>
</evidence>
<evidence type="ECO:0000256" key="6">
    <source>
        <dbReference type="ARBA" id="ARBA00037226"/>
    </source>
</evidence>
<evidence type="ECO:0000256" key="7">
    <source>
        <dbReference type="ARBA" id="ARBA00039306"/>
    </source>
</evidence>
<dbReference type="PANTHER" id="PTHR46100:SF4">
    <property type="entry name" value="USPA DOMAIN-CONTAINING PROTEIN"/>
    <property type="match status" value="1"/>
</dbReference>
<evidence type="ECO:0000259" key="9">
    <source>
        <dbReference type="Pfam" id="PF00177"/>
    </source>
</evidence>
<feature type="region of interest" description="Disordered" evidence="8">
    <location>
        <begin position="966"/>
        <end position="991"/>
    </location>
</feature>
<feature type="region of interest" description="Disordered" evidence="8">
    <location>
        <begin position="35"/>
        <end position="54"/>
    </location>
</feature>
<feature type="compositionally biased region" description="Polar residues" evidence="8">
    <location>
        <begin position="810"/>
        <end position="826"/>
    </location>
</feature>
<feature type="region of interest" description="Disordered" evidence="8">
    <location>
        <begin position="668"/>
        <end position="756"/>
    </location>
</feature>
<dbReference type="GO" id="GO:0005840">
    <property type="term" value="C:ribosome"/>
    <property type="evidence" value="ECO:0007669"/>
    <property type="project" value="UniProtKB-KW"/>
</dbReference>
<dbReference type="Gene3D" id="3.40.50.620">
    <property type="entry name" value="HUPs"/>
    <property type="match status" value="1"/>
</dbReference>
<keyword evidence="12" id="KW-1185">Reference proteome</keyword>
<dbReference type="InterPro" id="IPR036823">
    <property type="entry name" value="Ribosomal_uS7_dom_sf"/>
</dbReference>
<name>A0A8H4RVQ6_9HELO</name>
<accession>A0A8H4RVQ6</accession>
<dbReference type="InterPro" id="IPR014729">
    <property type="entry name" value="Rossmann-like_a/b/a_fold"/>
</dbReference>
<feature type="region of interest" description="Disordered" evidence="8">
    <location>
        <begin position="432"/>
        <end position="451"/>
    </location>
</feature>
<dbReference type="GO" id="GO:0005739">
    <property type="term" value="C:mitochondrion"/>
    <property type="evidence" value="ECO:0007669"/>
    <property type="project" value="UniProtKB-SubCell"/>
</dbReference>
<keyword evidence="3" id="KW-0689">Ribosomal protein</keyword>
<dbReference type="Gene3D" id="1.10.455.10">
    <property type="entry name" value="Ribosomal protein S7 domain"/>
    <property type="match status" value="1"/>
</dbReference>
<dbReference type="EMBL" id="JAAMPI010000124">
    <property type="protein sequence ID" value="KAF4635347.1"/>
    <property type="molecule type" value="Genomic_DNA"/>
</dbReference>
<evidence type="ECO:0000256" key="3">
    <source>
        <dbReference type="ARBA" id="ARBA00022980"/>
    </source>
</evidence>
<dbReference type="CDD" id="cd14868">
    <property type="entry name" value="uS7_Mitochondria_Fungi"/>
    <property type="match status" value="1"/>
</dbReference>
<sequence length="1110" mass="119982">MPPRLSFHGVSRSLAIRARPSIASHQPRIAQVVSRRGFAEEKTQTPAAGPNHDVLGHVNEEAAEIGNIMRETKPDLSQGTPVQEILKRDQEGRDKAPEIIKEEIGESKDGTKLADQTTFENLLALGQMQNIAAGGHGTDPVTVGHRFGLPELPLPSNANLHYRYDPVVSQVTNLLMQHGKLSVAQRNMAYILNHLRTAPPPTPNPARPLLPGSPPPSHLPLNPVGYLTLAIDSIAPLLRIRSQKGAAGGGNALQIPVPLGLRQRRRTAIQWILDASNKKRSRGSGKAQFAQRFAEEIISVVEGKSNAWERRMTLHKTGTSSRANLNYGRRRRNKVRSLFGIGEEEALWEGEEKKAEGSSIADLQLWWWYLLGTIVAQPPPKHNSICQGIFVHTKTPNTATMAGHMSLESMLDEERRDVLALLEATPVVRTRGSASSIGSGRASSPFTPRSPVRSMLDIAEDVPSRSASVSSTNGGMTSPGRAGPVRSMLDIDSPPPPPRQKVGNGTMSAQTSPTQANHRAYNGNSAQHRSLSDAATRPAEFGPRSNVLDMGRSNPNSAYQFAGYLPSNPGGPVVPKRNTQAGKKPSAMAEAVRGGDLSVFSSSRDRGRNHSIVGTGISTAKSRSPHNRLGLRSNSPHVNPEKKFVLDDGRVIDMNSAYRRLSDANLALSSGGLSSLGGKSRRRTNSGDAVGQGNSRLEKDYVPVDGEDALVDSSDEDHTSDEESRGRKTLAQGYDGQLPDDHPESTTLGMGRAKGPRTARSLMAAAEEERQEIASKAQATYKVRSLLEPEITITAPSGAKLKSSKPGVHPNTSFDEGTPGLNTPVDSDTEADLTDIKRAQKLSITMTSIMSTPVTSRCVRTIYRGDFAKMQKEAHDNQRRVRKYLVATDLSDEAAHALEWTIGTVLRDGDTLLAIYCVDEELGIAGGPETSGDDATMKEQAAAVAASTKPTGSTPILGPVAVPSPLGPGLRLDSTSASASPMGRERDKSEQERYRAMQDITDRVSKLLRKTKLQVKVVIEVIHCKSPKHLITEVIDYVSPTLVILGSRGRSALKGVILGSFSNYLVTKSSVPVMVARKRLRKHTKYKRPSIRLANNLASPVKSLEKARID</sequence>
<dbReference type="GO" id="GO:1990904">
    <property type="term" value="C:ribonucleoprotein complex"/>
    <property type="evidence" value="ECO:0007669"/>
    <property type="project" value="UniProtKB-KW"/>
</dbReference>
<dbReference type="InterPro" id="IPR006015">
    <property type="entry name" value="Universal_stress_UspA"/>
</dbReference>
<dbReference type="CDD" id="cd23659">
    <property type="entry name" value="USP_At3g01520-like"/>
    <property type="match status" value="1"/>
</dbReference>
<feature type="compositionally biased region" description="Polar residues" evidence="8">
    <location>
        <begin position="465"/>
        <end position="476"/>
    </location>
</feature>
<dbReference type="SUPFAM" id="SSF52402">
    <property type="entry name" value="Adenine nucleotide alpha hydrolases-like"/>
    <property type="match status" value="1"/>
</dbReference>
<dbReference type="Proteomes" id="UP000566819">
    <property type="component" value="Unassembled WGS sequence"/>
</dbReference>
<dbReference type="PANTHER" id="PTHR46100">
    <property type="entry name" value="IMP2'P"/>
    <property type="match status" value="1"/>
</dbReference>
<gene>
    <name evidence="11" type="ORF">G7Y89_g2751</name>
</gene>
<dbReference type="AlphaFoldDB" id="A0A8H4RVQ6"/>
<dbReference type="PRINTS" id="PR01438">
    <property type="entry name" value="UNVRSLSTRESS"/>
</dbReference>
<keyword evidence="5" id="KW-0687">Ribonucleoprotein</keyword>
<keyword evidence="4" id="KW-0496">Mitochondrion</keyword>
<feature type="compositionally biased region" description="Acidic residues" evidence="8">
    <location>
        <begin position="705"/>
        <end position="720"/>
    </location>
</feature>
<dbReference type="Pfam" id="PF00582">
    <property type="entry name" value="Usp"/>
    <property type="match status" value="1"/>
</dbReference>
<feature type="domain" description="Small ribosomal subunit protein uS7" evidence="9">
    <location>
        <begin position="165"/>
        <end position="322"/>
    </location>
</feature>
<evidence type="ECO:0000256" key="5">
    <source>
        <dbReference type="ARBA" id="ARBA00023274"/>
    </source>
</evidence>
<feature type="compositionally biased region" description="Low complexity" evidence="8">
    <location>
        <begin position="432"/>
        <end position="444"/>
    </location>
</feature>
<evidence type="ECO:0000259" key="10">
    <source>
        <dbReference type="Pfam" id="PF00582"/>
    </source>
</evidence>
<dbReference type="InterPro" id="IPR047988">
    <property type="entry name" value="Ribosomal_uS7m_fungi"/>
</dbReference>
<dbReference type="FunFam" id="1.10.455.10:FF:000006">
    <property type="entry name" value="37S ribosomal protein S7, mitochondrial"/>
    <property type="match status" value="1"/>
</dbReference>
<comment type="subcellular location">
    <subcellularLocation>
        <location evidence="1">Mitochondrion</location>
    </subcellularLocation>
</comment>
<comment type="similarity">
    <text evidence="2">Belongs to the universal ribosomal protein uS7 family.</text>
</comment>
<evidence type="ECO:0000256" key="8">
    <source>
        <dbReference type="SAM" id="MobiDB-lite"/>
    </source>
</evidence>
<evidence type="ECO:0000256" key="4">
    <source>
        <dbReference type="ARBA" id="ARBA00023128"/>
    </source>
</evidence>
<feature type="compositionally biased region" description="Polar residues" evidence="8">
    <location>
        <begin position="503"/>
        <end position="529"/>
    </location>
</feature>
<evidence type="ECO:0000313" key="11">
    <source>
        <dbReference type="EMBL" id="KAF4635347.1"/>
    </source>
</evidence>
<reference evidence="11 12" key="1">
    <citation type="submission" date="2020-03" db="EMBL/GenBank/DDBJ databases">
        <title>Draft Genome Sequence of Cudoniella acicularis.</title>
        <authorList>
            <person name="Buettner E."/>
            <person name="Kellner H."/>
        </authorList>
    </citation>
    <scope>NUCLEOTIDE SEQUENCE [LARGE SCALE GENOMIC DNA]</scope>
    <source>
        <strain evidence="11 12">DSM 108380</strain>
    </source>
</reference>
<comment type="function">
    <text evidence="6">Component of the mitochondrial ribosome (mitoribosome), a dedicated translation machinery responsible for the synthesis of mitochondrial genome-encoded proteins, including at least some of the essential transmembrane subunits of the mitochondrial respiratory chain. The mitoribosomes are attached to the mitochondrial inner membrane and translation products are cotranslationally integrated into the membrane.</text>
</comment>
<dbReference type="InterPro" id="IPR006016">
    <property type="entry name" value="UspA"/>
</dbReference>